<dbReference type="PATRIC" id="fig|68170.10.peg.9878"/>
<gene>
    <name evidence="1" type="ORF">UK23_37975</name>
</gene>
<evidence type="ECO:0000313" key="2">
    <source>
        <dbReference type="Proteomes" id="UP000033393"/>
    </source>
</evidence>
<dbReference type="InterPro" id="IPR011747">
    <property type="entry name" value="CHP02241"/>
</dbReference>
<reference evidence="1 2" key="1">
    <citation type="submission" date="2015-02" db="EMBL/GenBank/DDBJ databases">
        <authorList>
            <person name="Ju K.-S."/>
            <person name="Doroghazi J.R."/>
            <person name="Metcalf W."/>
        </authorList>
    </citation>
    <scope>NUCLEOTIDE SEQUENCE [LARGE SCALE GENOMIC DNA]</scope>
    <source>
        <strain evidence="1 2">NRRL B-16140</strain>
    </source>
</reference>
<dbReference type="InterPro" id="IPR010667">
    <property type="entry name" value="Phage_T4_Gp19"/>
</dbReference>
<protein>
    <submittedName>
        <fullName evidence="1">Phage tail protein</fullName>
    </submittedName>
</protein>
<dbReference type="Proteomes" id="UP000033393">
    <property type="component" value="Unassembled WGS sequence"/>
</dbReference>
<dbReference type="PANTHER" id="PTHR38009">
    <property type="entry name" value="CONSERVED HYPOTHETICAL PHAGE TAIL PROTEIN"/>
    <property type="match status" value="1"/>
</dbReference>
<evidence type="ECO:0000313" key="1">
    <source>
        <dbReference type="EMBL" id="KJK42268.1"/>
    </source>
</evidence>
<dbReference type="RefSeq" id="WP_045316615.1">
    <property type="nucleotide sequence ID" value="NZ_JYJG01000360.1"/>
</dbReference>
<keyword evidence="2" id="KW-1185">Reference proteome</keyword>
<proteinExistence type="predicted"/>
<dbReference type="EMBL" id="JYJG01000360">
    <property type="protein sequence ID" value="KJK42268.1"/>
    <property type="molecule type" value="Genomic_DNA"/>
</dbReference>
<sequence>MTAPEEAVAVCFSVSVDKDDLGSFNSCEGLGCEFVIEQREEGGNNGMVWQLPTRIKYPNVKLTRPVTRDSQKITSWIAGMAAGVKRRTAVIEAKTLEGKTIASWSLAEVIPVRWTGPQLSAEQAKVATETLELAHHGFLDAR</sequence>
<dbReference type="OrthoDB" id="9799891at2"/>
<dbReference type="NCBIfam" id="TIGR02241">
    <property type="entry name" value="conserved hypothetical phage tail region protein"/>
    <property type="match status" value="1"/>
</dbReference>
<dbReference type="AlphaFoldDB" id="A0A0F0GLG4"/>
<organism evidence="1 2">
    <name type="scientific">Lentzea aerocolonigenes</name>
    <name type="common">Lechevalieria aerocolonigenes</name>
    <name type="synonym">Saccharothrix aerocolonigenes</name>
    <dbReference type="NCBI Taxonomy" id="68170"/>
    <lineage>
        <taxon>Bacteria</taxon>
        <taxon>Bacillati</taxon>
        <taxon>Actinomycetota</taxon>
        <taxon>Actinomycetes</taxon>
        <taxon>Pseudonocardiales</taxon>
        <taxon>Pseudonocardiaceae</taxon>
        <taxon>Lentzea</taxon>
    </lineage>
</organism>
<dbReference type="eggNOG" id="ENOG5032RVA">
    <property type="taxonomic scope" value="Bacteria"/>
</dbReference>
<name>A0A0F0GLG4_LENAE</name>
<dbReference type="Pfam" id="PF06841">
    <property type="entry name" value="Phage_T4_gp19"/>
    <property type="match status" value="1"/>
</dbReference>
<comment type="caution">
    <text evidence="1">The sequence shown here is derived from an EMBL/GenBank/DDBJ whole genome shotgun (WGS) entry which is preliminary data.</text>
</comment>
<dbReference type="PANTHER" id="PTHR38009:SF1">
    <property type="entry name" value="CONSERVED HYPOTHETICAL PHAGE TAIL PROTEIN"/>
    <property type="match status" value="1"/>
</dbReference>
<accession>A0A0F0GLG4</accession>
<dbReference type="GO" id="GO:0005198">
    <property type="term" value="F:structural molecule activity"/>
    <property type="evidence" value="ECO:0007669"/>
    <property type="project" value="InterPro"/>
</dbReference>